<feature type="compositionally biased region" description="Low complexity" evidence="1">
    <location>
        <begin position="427"/>
        <end position="439"/>
    </location>
</feature>
<gene>
    <name evidence="2" type="ORF">C0Q70_01159</name>
</gene>
<accession>A0A2T7PYP1</accession>
<proteinExistence type="predicted"/>
<sequence length="856" mass="98212">MLFETFRRAHVASQFGVPRLAWNDGSQGKGQDDACLRKPSVVLVEDVVSRDEITANSRKEGKQQYYAPLPPGAASCGIRRRLELSTEGFWDFLFSDRWPQTCLLRVLDGEVLENILVALYRLERDHDVISYVTLALMQHERLIKPCSKTASPKDQFIRREELVLVELDYWAPNRRLEASGGESILAENHTEDAVNNSWLTVVPDPTQPAEEADDKREDRAQYVASSASVRCNIRGLTRPPPHTDCMIPYHMIREPYLQRRQREGSMFPKIQLPNARVCLEPTIFDLQESKKKDEKLSKEDMMQLGPHLEDGSEMVADDPFLQRVADEYFKQVSKTMLSSVKPKSATPALNDQKKQPKKDGKESDSLTDEEADEKKGISWVDPERQKTIEGDIRLMTKDLRLSQKSAGKKVCIRSKLHRELRRRQRARMSGISPSRSSSESDSEDGCSPAKLKPEPKSSDINCTKIKQWTKCPTFMELYYLLLAEQQAAKESSEQDKRKGKKGKPQLSSPQTSPKSPGGSESQRDGKGKTDKIEHEIKRNEKDKTNESEEKVQEGQDQQTDKQSEEVKDRKAEKKQKKHEDKENQQRDRRDNRSKEGKRDLPSQQVDITGARGRGHQIRNPQVPRGYRFRQKQHTDDKHEKGVEMGEAVFPRYTKQPTQYGKGEFTLPCLRPTNLTADEIRDMARLGITLSGDLLTSKQQELIREAGLVVSDDDPWHISVRFAHLAGGVCDSIGVRNTLMWRRNKMLRLIEEGRLILKIQENRLWTIVRIVPTALSRSKLQPPIGAKLNAQDKRKSVHYEEKKETRLAPRPRQLLRVDHSVCLFHTPKASVRQKWKVRSLLHRIKQTKRSHLAHPLQ</sequence>
<comment type="caution">
    <text evidence="2">The sequence shown here is derived from an EMBL/GenBank/DDBJ whole genome shotgun (WGS) entry which is preliminary data.</text>
</comment>
<evidence type="ECO:0000256" key="1">
    <source>
        <dbReference type="SAM" id="MobiDB-lite"/>
    </source>
</evidence>
<dbReference type="AlphaFoldDB" id="A0A2T7PYP1"/>
<feature type="compositionally biased region" description="Basic residues" evidence="1">
    <location>
        <begin position="412"/>
        <end position="426"/>
    </location>
</feature>
<evidence type="ECO:0000313" key="3">
    <source>
        <dbReference type="Proteomes" id="UP000245119"/>
    </source>
</evidence>
<protein>
    <submittedName>
        <fullName evidence="2">Uncharacterized protein</fullName>
    </submittedName>
</protein>
<feature type="compositionally biased region" description="Basic and acidic residues" evidence="1">
    <location>
        <begin position="351"/>
        <end position="364"/>
    </location>
</feature>
<reference evidence="2 3" key="1">
    <citation type="submission" date="2018-04" db="EMBL/GenBank/DDBJ databases">
        <title>The genome of golden apple snail Pomacea canaliculata provides insight into stress tolerance and invasive adaptation.</title>
        <authorList>
            <person name="Liu C."/>
            <person name="Liu B."/>
            <person name="Ren Y."/>
            <person name="Zhang Y."/>
            <person name="Wang H."/>
            <person name="Li S."/>
            <person name="Jiang F."/>
            <person name="Yin L."/>
            <person name="Zhang G."/>
            <person name="Qian W."/>
            <person name="Fan W."/>
        </authorList>
    </citation>
    <scope>NUCLEOTIDE SEQUENCE [LARGE SCALE GENOMIC DNA]</scope>
    <source>
        <strain evidence="2">SZHN2017</strain>
        <tissue evidence="2">Muscle</tissue>
    </source>
</reference>
<dbReference type="EMBL" id="PZQS01000001">
    <property type="protein sequence ID" value="PVD38543.1"/>
    <property type="molecule type" value="Genomic_DNA"/>
</dbReference>
<dbReference type="Proteomes" id="UP000245119">
    <property type="component" value="Linkage Group LG1"/>
</dbReference>
<dbReference type="OrthoDB" id="6158674at2759"/>
<feature type="region of interest" description="Disordered" evidence="1">
    <location>
        <begin position="486"/>
        <end position="640"/>
    </location>
</feature>
<keyword evidence="3" id="KW-1185">Reference proteome</keyword>
<feature type="compositionally biased region" description="Polar residues" evidence="1">
    <location>
        <begin position="505"/>
        <end position="520"/>
    </location>
</feature>
<feature type="region of interest" description="Disordered" evidence="1">
    <location>
        <begin position="337"/>
        <end position="382"/>
    </location>
</feature>
<evidence type="ECO:0000313" key="2">
    <source>
        <dbReference type="EMBL" id="PVD38543.1"/>
    </source>
</evidence>
<feature type="region of interest" description="Disordered" evidence="1">
    <location>
        <begin position="412"/>
        <end position="465"/>
    </location>
</feature>
<name>A0A2T7PYP1_POMCA</name>
<feature type="compositionally biased region" description="Basic and acidic residues" evidence="1">
    <location>
        <begin position="521"/>
        <end position="600"/>
    </location>
</feature>
<organism evidence="2 3">
    <name type="scientific">Pomacea canaliculata</name>
    <name type="common">Golden apple snail</name>
    <dbReference type="NCBI Taxonomy" id="400727"/>
    <lineage>
        <taxon>Eukaryota</taxon>
        <taxon>Metazoa</taxon>
        <taxon>Spiralia</taxon>
        <taxon>Lophotrochozoa</taxon>
        <taxon>Mollusca</taxon>
        <taxon>Gastropoda</taxon>
        <taxon>Caenogastropoda</taxon>
        <taxon>Architaenioglossa</taxon>
        <taxon>Ampullarioidea</taxon>
        <taxon>Ampullariidae</taxon>
        <taxon>Pomacea</taxon>
    </lineage>
</organism>
<feature type="compositionally biased region" description="Basic and acidic residues" evidence="1">
    <location>
        <begin position="372"/>
        <end position="382"/>
    </location>
</feature>